<evidence type="ECO:0000259" key="2">
    <source>
        <dbReference type="PROSITE" id="PS51212"/>
    </source>
</evidence>
<dbReference type="Pfam" id="PF01822">
    <property type="entry name" value="WSC"/>
    <property type="match status" value="4"/>
</dbReference>
<dbReference type="InterPro" id="IPR011043">
    <property type="entry name" value="Gal_Oxase/kelch_b-propeller"/>
</dbReference>
<evidence type="ECO:0000256" key="1">
    <source>
        <dbReference type="ARBA" id="ARBA00022729"/>
    </source>
</evidence>
<evidence type="ECO:0000313" key="4">
    <source>
        <dbReference type="Proteomes" id="UP000813824"/>
    </source>
</evidence>
<feature type="domain" description="WSC" evidence="2">
    <location>
        <begin position="181"/>
        <end position="274"/>
    </location>
</feature>
<sequence length="1047" mass="111191">MVAVVHKAVATCTEILNHRSAEAQPSGGCFSMGPLLPLLTVLAVVPQISLASHHPLAYSHRQHARAVTLPAGWTARGCVTDNPGGRTLGDDSFTDTVGMTVESCVTFCNNKNFIFAGLEFSQECYCGNSLLNNAANATSTDCNDACKGDATELCGGASRLNLYWSGRQPPPPPTTVPSVGLWESLGCFNDTAAARTLSVPAAVNGNFSVETCTDACFNLGYPIAGMEFADECYCDTDFRNGGSPATLADCNMPCKNNGTEFCGGPNRLNVYNFTGTLPHGPVAPPPPGGGGGGGTPVFPATNLPPPWKYAACFVDNAHGRIFQTELNDNPNVTVESCIASCSAQNQTLAGLEFSVQCFCGTTLVNGAVLGAEADCNMGCGGNTTEACGGPNRLSVYTALPNGTVPSLPVPVAKTTGLPTGWSYSSCIKEGPNGGRVLPNQIDFQIIPEKNTTIDGCLTRCREYGYPAAGLEFGSQCYCGDFADVATNSGGVAPEADCSIPCSGDLIHLCGGPQRLQYYKFSGTIDVWHQPANIGRYEFLIGGLVVPLVATVGINGKVNFLEKLGTGFPNSTGAYELDLSLVHDFDKAWRALHVHSDVFCSGSLILPDKSARQLNVGGWSLESTFGVRLYAPDGKAGVNGTNDWEENFNELHLQRGRWYPSALVMANGSVMVVGGEQGSNGFQEPTIEILPTPAGGPTWLFMDWLNRTDPNNLYPFLHVLPSGNIFVGYYNEARILNPKTFDTITVLPNMPGSVIKDDGGRTYPMEGTAVLLPQHAPYTDPLGILICGGSDFGQALDNCITTQPEVPNPTWTIERMPSKRVMPCMAALPDGTFLIVNGAEQGVAGFGLADFPNLSALLYDPSQPVHQRISILNNTIVARLYHSEATLLPDGRVLISGSDPQTNFPNGTVKFPEEFRVEVYIPPYLNQGFTQPSYTITQTDWAYGGSYAITVTLHQGTTANMRVSLVAATSSTHGNVMGGRTIFPAFSCTGNTCHITAPPNANVSPPGWHQLFILDGPTPSHSQFVRIGGDPGKLGNWPAFADFTLPGV</sequence>
<reference evidence="3" key="1">
    <citation type="journal article" date="2021" name="New Phytol.">
        <title>Evolutionary innovations through gain and loss of genes in the ectomycorrhizal Boletales.</title>
        <authorList>
            <person name="Wu G."/>
            <person name="Miyauchi S."/>
            <person name="Morin E."/>
            <person name="Kuo A."/>
            <person name="Drula E."/>
            <person name="Varga T."/>
            <person name="Kohler A."/>
            <person name="Feng B."/>
            <person name="Cao Y."/>
            <person name="Lipzen A."/>
            <person name="Daum C."/>
            <person name="Hundley H."/>
            <person name="Pangilinan J."/>
            <person name="Johnson J."/>
            <person name="Barry K."/>
            <person name="LaButti K."/>
            <person name="Ng V."/>
            <person name="Ahrendt S."/>
            <person name="Min B."/>
            <person name="Choi I.G."/>
            <person name="Park H."/>
            <person name="Plett J.M."/>
            <person name="Magnuson J."/>
            <person name="Spatafora J.W."/>
            <person name="Nagy L.G."/>
            <person name="Henrissat B."/>
            <person name="Grigoriev I.V."/>
            <person name="Yang Z.L."/>
            <person name="Xu J."/>
            <person name="Martin F.M."/>
        </authorList>
    </citation>
    <scope>NUCLEOTIDE SEQUENCE</scope>
    <source>
        <strain evidence="3">KKN 215</strain>
    </source>
</reference>
<name>A0A8K0UWQ7_9AGAR</name>
<dbReference type="SUPFAM" id="SSF50965">
    <property type="entry name" value="Galactose oxidase, central domain"/>
    <property type="match status" value="1"/>
</dbReference>
<dbReference type="InterPro" id="IPR015202">
    <property type="entry name" value="GO-like_E_set"/>
</dbReference>
<dbReference type="PANTHER" id="PTHR32208">
    <property type="entry name" value="SECRETED PROTEIN-RELATED"/>
    <property type="match status" value="1"/>
</dbReference>
<dbReference type="InterPro" id="IPR013783">
    <property type="entry name" value="Ig-like_fold"/>
</dbReference>
<keyword evidence="4" id="KW-1185">Reference proteome</keyword>
<proteinExistence type="predicted"/>
<evidence type="ECO:0000313" key="3">
    <source>
        <dbReference type="EMBL" id="KAH8105346.1"/>
    </source>
</evidence>
<dbReference type="SMART" id="SM00321">
    <property type="entry name" value="WSC"/>
    <property type="match status" value="4"/>
</dbReference>
<keyword evidence="1" id="KW-0732">Signal</keyword>
<dbReference type="InterPro" id="IPR009880">
    <property type="entry name" value="Glyoxal_oxidase_N"/>
</dbReference>
<dbReference type="InterPro" id="IPR037293">
    <property type="entry name" value="Gal_Oxidase_central_sf"/>
</dbReference>
<protein>
    <submittedName>
        <fullName evidence="3">Galactose oxidase</fullName>
    </submittedName>
</protein>
<dbReference type="Gene3D" id="2.60.40.10">
    <property type="entry name" value="Immunoglobulins"/>
    <property type="match status" value="1"/>
</dbReference>
<dbReference type="AlphaFoldDB" id="A0A8K0UWQ7"/>
<dbReference type="OrthoDB" id="2019572at2759"/>
<dbReference type="Pfam" id="PF07250">
    <property type="entry name" value="Glyoxal_oxid_N"/>
    <property type="match status" value="1"/>
</dbReference>
<dbReference type="PANTHER" id="PTHR32208:SF105">
    <property type="entry name" value="COPPER RADICAL OXIDASE"/>
    <property type="match status" value="1"/>
</dbReference>
<dbReference type="Proteomes" id="UP000813824">
    <property type="component" value="Unassembled WGS sequence"/>
</dbReference>
<accession>A0A8K0UWQ7</accession>
<feature type="domain" description="WSC" evidence="2">
    <location>
        <begin position="306"/>
        <end position="399"/>
    </location>
</feature>
<gene>
    <name evidence="3" type="ORF">BXZ70DRAFT_520124</name>
</gene>
<dbReference type="Gene3D" id="2.130.10.80">
    <property type="entry name" value="Galactose oxidase/kelch, beta-propeller"/>
    <property type="match status" value="1"/>
</dbReference>
<comment type="caution">
    <text evidence="3">The sequence shown here is derived from an EMBL/GenBank/DDBJ whole genome shotgun (WGS) entry which is preliminary data.</text>
</comment>
<dbReference type="InterPro" id="IPR002889">
    <property type="entry name" value="WSC_carb-bd"/>
</dbReference>
<feature type="domain" description="WSC" evidence="2">
    <location>
        <begin position="72"/>
        <end position="166"/>
    </location>
</feature>
<dbReference type="EMBL" id="JAEVFJ010000004">
    <property type="protein sequence ID" value="KAH8105346.1"/>
    <property type="molecule type" value="Genomic_DNA"/>
</dbReference>
<dbReference type="PROSITE" id="PS51212">
    <property type="entry name" value="WSC"/>
    <property type="match status" value="4"/>
</dbReference>
<dbReference type="SUPFAM" id="SSF81296">
    <property type="entry name" value="E set domains"/>
    <property type="match status" value="1"/>
</dbReference>
<organism evidence="3 4">
    <name type="scientific">Cristinia sonorae</name>
    <dbReference type="NCBI Taxonomy" id="1940300"/>
    <lineage>
        <taxon>Eukaryota</taxon>
        <taxon>Fungi</taxon>
        <taxon>Dikarya</taxon>
        <taxon>Basidiomycota</taxon>
        <taxon>Agaricomycotina</taxon>
        <taxon>Agaricomycetes</taxon>
        <taxon>Agaricomycetidae</taxon>
        <taxon>Agaricales</taxon>
        <taxon>Pleurotineae</taxon>
        <taxon>Stephanosporaceae</taxon>
        <taxon>Cristinia</taxon>
    </lineage>
</organism>
<dbReference type="InterPro" id="IPR014756">
    <property type="entry name" value="Ig_E-set"/>
</dbReference>
<feature type="domain" description="WSC" evidence="2">
    <location>
        <begin position="420"/>
        <end position="521"/>
    </location>
</feature>
<dbReference type="Pfam" id="PF09118">
    <property type="entry name" value="GO-like_E_set"/>
    <property type="match status" value="1"/>
</dbReference>
<dbReference type="CDD" id="cd02851">
    <property type="entry name" value="E_set_GO_C"/>
    <property type="match status" value="1"/>
</dbReference>